<evidence type="ECO:0000256" key="8">
    <source>
        <dbReference type="SAM" id="Phobius"/>
    </source>
</evidence>
<dbReference type="OrthoDB" id="69646at2759"/>
<keyword evidence="5 8" id="KW-1133">Transmembrane helix</keyword>
<evidence type="ECO:0000259" key="9">
    <source>
        <dbReference type="PROSITE" id="PS00022"/>
    </source>
</evidence>
<dbReference type="Proteomes" id="UP000796880">
    <property type="component" value="Unassembled WGS sequence"/>
</dbReference>
<evidence type="ECO:0000313" key="10">
    <source>
        <dbReference type="EMBL" id="KAF3441528.1"/>
    </source>
</evidence>
<evidence type="ECO:0000256" key="2">
    <source>
        <dbReference type="ARBA" id="ARBA00005542"/>
    </source>
</evidence>
<comment type="similarity">
    <text evidence="2">Belongs to the TMEM8 family.</text>
</comment>
<dbReference type="EMBL" id="VOIH02000007">
    <property type="protein sequence ID" value="KAF3441528.1"/>
    <property type="molecule type" value="Genomic_DNA"/>
</dbReference>
<feature type="compositionally biased region" description="Polar residues" evidence="7">
    <location>
        <begin position="844"/>
        <end position="861"/>
    </location>
</feature>
<dbReference type="Pfam" id="PF12036">
    <property type="entry name" value="DUF3522"/>
    <property type="match status" value="1"/>
</dbReference>
<dbReference type="PANTHER" id="PTHR14319">
    <property type="entry name" value="FIVE-SPAN TRANSMEMBRANE PROTEIN M83"/>
    <property type="match status" value="1"/>
</dbReference>
<feature type="transmembrane region" description="Helical" evidence="8">
    <location>
        <begin position="688"/>
        <end position="705"/>
    </location>
</feature>
<dbReference type="InterPro" id="IPR000742">
    <property type="entry name" value="EGF"/>
</dbReference>
<keyword evidence="11" id="KW-1185">Reference proteome</keyword>
<evidence type="ECO:0000256" key="5">
    <source>
        <dbReference type="ARBA" id="ARBA00022989"/>
    </source>
</evidence>
<comment type="caution">
    <text evidence="10">The sequence shown here is derived from an EMBL/GenBank/DDBJ whole genome shotgun (WGS) entry which is preliminary data.</text>
</comment>
<feature type="transmembrane region" description="Helical" evidence="8">
    <location>
        <begin position="793"/>
        <end position="812"/>
    </location>
</feature>
<evidence type="ECO:0000256" key="4">
    <source>
        <dbReference type="ARBA" id="ARBA00022692"/>
    </source>
</evidence>
<name>A0A8K0E7S6_9ROSA</name>
<dbReference type="GO" id="GO:0005886">
    <property type="term" value="C:plasma membrane"/>
    <property type="evidence" value="ECO:0007669"/>
    <property type="project" value="UniProtKB-SubCell"/>
</dbReference>
<keyword evidence="4 8" id="KW-0812">Transmembrane</keyword>
<evidence type="ECO:0000256" key="7">
    <source>
        <dbReference type="SAM" id="MobiDB-lite"/>
    </source>
</evidence>
<feature type="transmembrane region" description="Helical" evidence="8">
    <location>
        <begin position="735"/>
        <end position="752"/>
    </location>
</feature>
<keyword evidence="6 8" id="KW-0472">Membrane</keyword>
<proteinExistence type="inferred from homology"/>
<feature type="domain" description="EGF-like" evidence="9">
    <location>
        <begin position="603"/>
        <end position="614"/>
    </location>
</feature>
<organism evidence="10 11">
    <name type="scientific">Rhamnella rubrinervis</name>
    <dbReference type="NCBI Taxonomy" id="2594499"/>
    <lineage>
        <taxon>Eukaryota</taxon>
        <taxon>Viridiplantae</taxon>
        <taxon>Streptophyta</taxon>
        <taxon>Embryophyta</taxon>
        <taxon>Tracheophyta</taxon>
        <taxon>Spermatophyta</taxon>
        <taxon>Magnoliopsida</taxon>
        <taxon>eudicotyledons</taxon>
        <taxon>Gunneridae</taxon>
        <taxon>Pentapetalae</taxon>
        <taxon>rosids</taxon>
        <taxon>fabids</taxon>
        <taxon>Rosales</taxon>
        <taxon>Rhamnaceae</taxon>
        <taxon>rhamnoid group</taxon>
        <taxon>Rhamneae</taxon>
        <taxon>Rhamnella</taxon>
    </lineage>
</organism>
<feature type="region of interest" description="Disordered" evidence="7">
    <location>
        <begin position="844"/>
        <end position="870"/>
    </location>
</feature>
<evidence type="ECO:0000256" key="6">
    <source>
        <dbReference type="ARBA" id="ARBA00023136"/>
    </source>
</evidence>
<gene>
    <name evidence="10" type="ORF">FNV43_RR15442</name>
</gene>
<evidence type="ECO:0000313" key="11">
    <source>
        <dbReference type="Proteomes" id="UP000796880"/>
    </source>
</evidence>
<accession>A0A8K0E7S6</accession>
<protein>
    <recommendedName>
        <fullName evidence="9">EGF-like domain-containing protein</fullName>
    </recommendedName>
</protein>
<dbReference type="AlphaFoldDB" id="A0A8K0E7S6"/>
<feature type="transmembrane region" description="Helical" evidence="8">
    <location>
        <begin position="54"/>
        <end position="74"/>
    </location>
</feature>
<dbReference type="InterPro" id="IPR021910">
    <property type="entry name" value="NGX6/PGAP6/MYMK"/>
</dbReference>
<keyword evidence="3" id="KW-1003">Cell membrane</keyword>
<comment type="subcellular location">
    <subcellularLocation>
        <location evidence="1">Cell membrane</location>
        <topology evidence="1">Multi-pass membrane protein</topology>
    </subcellularLocation>
</comment>
<dbReference type="PROSITE" id="PS00022">
    <property type="entry name" value="EGF_1"/>
    <property type="match status" value="1"/>
</dbReference>
<dbReference type="PANTHER" id="PTHR14319:SF3">
    <property type="entry name" value="TRANSMEMBRANE PROTEIN-LIKE PROTEIN"/>
    <property type="match status" value="1"/>
</dbReference>
<sequence length="870" mass="96726">MSVSERPFRSAWQVAVFICAQVSELDERMSVATCKAQESKTNMASNSILGSSSYLILGLFVLFYCFFGNCYSFGELGPFNTFTVSSFSYPPTTLKSFDLRYIRVELPPWFSSMSLTMLSDVDLGNVSIDKVPKSRLPLICLRDGSPPLPDVNASLNDSVLVPLSNSSFEGIQALQNGELCYPMKKNFTMNLTNEQMSPGVLYFGLFNGIGSVRTQSKMINRGPAFYFSANISVEGCSTSTMWGQYCNQTIHPLSCAPSSGYNFAGNVLEAELYNQTMKDVVCKNSFETSCHGDGEPKVYTLDVMGVSEELNITAMNVRFNVTPSNTSGNVSEINLLCFARHGAIPSATLHDYSVNINKAPLIIHSPKVGRWYITLLPVNITKDFGGIQDTNIRVCYSMESKVLECPVGKAGSNCTWEKYILQTVLRKGSAPFESYYLPLSGKVSSEAANFPLEPLQTNSSYGGDPDGPWTYFILDIPQGAAGGNLHIRLTSELKIRYEIYARFGGWPSLDSWDYYYANRTRNSDGSMFFKLYNSSEDRVDFYILYIKEGTWTFGLRYLNATSTASKDQTTMSVSLERCPKRCSLHGECKLALDASGLTSYSFCSCDRNHGGFDCSVEIVSHQGHVWQSISLIGSNAAAVLPAFWALRQKALSEWVVFTASGISSGLYHACDVGTWCALSFNVLQFLDFWLSFMAVVSTFVYLATINEVYKRAIHTAVAILTALMAVTKATRSSNVILVIAIGTLGLLIGWVIEYSTKHRSYSFSIGFCLNILDRWQAIREWLHNLIKTIFRRFRWGFILAGFTALAMAAISWKLETSESYWIWHRQLPVKPICKRLAVAYSTENPPNVNQTGTSPSPNTKGNDLKINRCS</sequence>
<evidence type="ECO:0000256" key="1">
    <source>
        <dbReference type="ARBA" id="ARBA00004651"/>
    </source>
</evidence>
<reference evidence="10" key="1">
    <citation type="submission" date="2020-03" db="EMBL/GenBank/DDBJ databases">
        <title>A high-quality chromosome-level genome assembly of a woody plant with both climbing and erect habits, Rhamnella rubrinervis.</title>
        <authorList>
            <person name="Lu Z."/>
            <person name="Yang Y."/>
            <person name="Zhu X."/>
            <person name="Sun Y."/>
        </authorList>
    </citation>
    <scope>NUCLEOTIDE SEQUENCE</scope>
    <source>
        <strain evidence="10">BYM</strain>
        <tissue evidence="10">Leaf</tissue>
    </source>
</reference>
<evidence type="ECO:0000256" key="3">
    <source>
        <dbReference type="ARBA" id="ARBA00022475"/>
    </source>
</evidence>